<dbReference type="SUPFAM" id="SSF46565">
    <property type="entry name" value="Chaperone J-domain"/>
    <property type="match status" value="1"/>
</dbReference>
<feature type="domain" description="J" evidence="2">
    <location>
        <begin position="5"/>
        <end position="68"/>
    </location>
</feature>
<evidence type="ECO:0000313" key="3">
    <source>
        <dbReference type="EMBL" id="OBZ91675.1"/>
    </source>
</evidence>
<keyword evidence="1" id="KW-1133">Transmembrane helix</keyword>
<organism evidence="3 4">
    <name type="scientific">Choanephora cucurbitarum</name>
    <dbReference type="NCBI Taxonomy" id="101091"/>
    <lineage>
        <taxon>Eukaryota</taxon>
        <taxon>Fungi</taxon>
        <taxon>Fungi incertae sedis</taxon>
        <taxon>Mucoromycota</taxon>
        <taxon>Mucoromycotina</taxon>
        <taxon>Mucoromycetes</taxon>
        <taxon>Mucorales</taxon>
        <taxon>Mucorineae</taxon>
        <taxon>Choanephoraceae</taxon>
        <taxon>Choanephoroideae</taxon>
        <taxon>Choanephora</taxon>
    </lineage>
</organism>
<dbReference type="PROSITE" id="PS50076">
    <property type="entry name" value="DNAJ_2"/>
    <property type="match status" value="1"/>
</dbReference>
<dbReference type="InterPro" id="IPR001623">
    <property type="entry name" value="DnaJ_domain"/>
</dbReference>
<dbReference type="AlphaFoldDB" id="A0A1C7NRB4"/>
<dbReference type="Pfam" id="PF00226">
    <property type="entry name" value="DnaJ"/>
    <property type="match status" value="1"/>
</dbReference>
<dbReference type="PANTHER" id="PTHR44240">
    <property type="entry name" value="DNAJ DOMAIN (PROKARYOTIC HEAT SHOCK PROTEIN)-RELATED"/>
    <property type="match status" value="1"/>
</dbReference>
<dbReference type="Proteomes" id="UP000093000">
    <property type="component" value="Unassembled WGS sequence"/>
</dbReference>
<dbReference type="STRING" id="101091.A0A1C7NRB4"/>
<dbReference type="EMBL" id="LUGH01000005">
    <property type="protein sequence ID" value="OBZ91675.1"/>
    <property type="molecule type" value="Genomic_DNA"/>
</dbReference>
<feature type="transmembrane region" description="Helical" evidence="1">
    <location>
        <begin position="81"/>
        <end position="98"/>
    </location>
</feature>
<evidence type="ECO:0000259" key="2">
    <source>
        <dbReference type="PROSITE" id="PS50076"/>
    </source>
</evidence>
<dbReference type="InterPro" id="IPR052276">
    <property type="entry name" value="Diphthamide-biosynth_chaperone"/>
</dbReference>
<dbReference type="CDD" id="cd06257">
    <property type="entry name" value="DnaJ"/>
    <property type="match status" value="1"/>
</dbReference>
<evidence type="ECO:0000313" key="4">
    <source>
        <dbReference type="Proteomes" id="UP000093000"/>
    </source>
</evidence>
<dbReference type="InterPro" id="IPR036869">
    <property type="entry name" value="J_dom_sf"/>
</dbReference>
<sequence length="99" mass="11560">MDTKTAYQVLGVNSFCTKKEIRKRYLALCKIHHPDVAKPNNNIDFTKITTAYEFLNSNRYRQQQTIVEHTRINTSVWTRKSYSTGLGLAALTFLYFYSD</sequence>
<dbReference type="PANTHER" id="PTHR44240:SF10">
    <property type="entry name" value="J DOMAIN-CONTAINING PROTEIN"/>
    <property type="match status" value="1"/>
</dbReference>
<dbReference type="OrthoDB" id="445556at2759"/>
<evidence type="ECO:0000256" key="1">
    <source>
        <dbReference type="SAM" id="Phobius"/>
    </source>
</evidence>
<proteinExistence type="predicted"/>
<accession>A0A1C7NRB4</accession>
<keyword evidence="4" id="KW-1185">Reference proteome</keyword>
<keyword evidence="1" id="KW-0812">Transmembrane</keyword>
<dbReference type="Gene3D" id="1.10.287.110">
    <property type="entry name" value="DnaJ domain"/>
    <property type="match status" value="1"/>
</dbReference>
<keyword evidence="1" id="KW-0472">Membrane</keyword>
<dbReference type="SMART" id="SM00271">
    <property type="entry name" value="DnaJ"/>
    <property type="match status" value="1"/>
</dbReference>
<comment type="caution">
    <text evidence="3">The sequence shown here is derived from an EMBL/GenBank/DDBJ whole genome shotgun (WGS) entry which is preliminary data.</text>
</comment>
<dbReference type="InParanoid" id="A0A1C7NRB4"/>
<reference evidence="3 4" key="1">
    <citation type="submission" date="2016-03" db="EMBL/GenBank/DDBJ databases">
        <title>Choanephora cucurbitarum.</title>
        <authorList>
            <person name="Min B."/>
            <person name="Park H."/>
            <person name="Park J.-H."/>
            <person name="Shin H.-D."/>
            <person name="Choi I.-G."/>
        </authorList>
    </citation>
    <scope>NUCLEOTIDE SEQUENCE [LARGE SCALE GENOMIC DNA]</scope>
    <source>
        <strain evidence="3 4">KUS-F28377</strain>
    </source>
</reference>
<name>A0A1C7NRB4_9FUNG</name>
<protein>
    <recommendedName>
        <fullName evidence="2">J domain-containing protein</fullName>
    </recommendedName>
</protein>
<gene>
    <name evidence="3" type="ORF">A0J61_00243</name>
</gene>